<keyword evidence="1" id="KW-0812">Transmembrane</keyword>
<evidence type="ECO:0000256" key="1">
    <source>
        <dbReference type="SAM" id="Phobius"/>
    </source>
</evidence>
<name>A0AA48HCJ1_9BACT</name>
<dbReference type="PANTHER" id="PTHR37314">
    <property type="entry name" value="SLR0142 PROTEIN"/>
    <property type="match status" value="1"/>
</dbReference>
<accession>A0AA48HCJ1</accession>
<dbReference type="EMBL" id="AP027081">
    <property type="protein sequence ID" value="BDU75783.1"/>
    <property type="molecule type" value="Genomic_DNA"/>
</dbReference>
<keyword evidence="1" id="KW-0472">Membrane</keyword>
<protein>
    <recommendedName>
        <fullName evidence="4">DUF1275 domain-containing protein</fullName>
    </recommendedName>
</protein>
<gene>
    <name evidence="2" type="ORF">METESE_07410</name>
</gene>
<reference evidence="2" key="1">
    <citation type="journal article" date="2023" name="Int. J. Syst. Evol. Microbiol.">
        <title>Mesoterricola silvestris gen. nov., sp. nov., Mesoterricola sediminis sp. nov., Geothrix oryzae sp. nov., Geothrix edaphica sp. nov., Geothrix rubra sp. nov., and Geothrix limicola sp. nov., six novel members of Acidobacteriota isolated from soils.</title>
        <authorList>
            <person name="Itoh H."/>
            <person name="Sugisawa Y."/>
            <person name="Mise K."/>
            <person name="Xu Z."/>
            <person name="Kuniyasu M."/>
            <person name="Ushijima N."/>
            <person name="Kawano K."/>
            <person name="Kobayashi E."/>
            <person name="Shiratori Y."/>
            <person name="Masuda Y."/>
            <person name="Senoo K."/>
        </authorList>
    </citation>
    <scope>NUCLEOTIDE SEQUENCE</scope>
    <source>
        <strain evidence="2">W786</strain>
    </source>
</reference>
<dbReference type="PANTHER" id="PTHR37314:SF4">
    <property type="entry name" value="UPF0700 TRANSMEMBRANE PROTEIN YOAK"/>
    <property type="match status" value="1"/>
</dbReference>
<dbReference type="RefSeq" id="WP_243329253.1">
    <property type="nucleotide sequence ID" value="NZ_AP027081.1"/>
</dbReference>
<dbReference type="Proteomes" id="UP001228113">
    <property type="component" value="Chromosome"/>
</dbReference>
<dbReference type="KEGG" id="msea:METESE_07410"/>
<feature type="transmembrane region" description="Helical" evidence="1">
    <location>
        <begin position="117"/>
        <end position="140"/>
    </location>
</feature>
<keyword evidence="1" id="KW-1133">Transmembrane helix</keyword>
<feature type="transmembrane region" description="Helical" evidence="1">
    <location>
        <begin position="74"/>
        <end position="97"/>
    </location>
</feature>
<dbReference type="AlphaFoldDB" id="A0AA48HCJ1"/>
<evidence type="ECO:0000313" key="2">
    <source>
        <dbReference type="EMBL" id="BDU75783.1"/>
    </source>
</evidence>
<proteinExistence type="predicted"/>
<keyword evidence="3" id="KW-1185">Reference proteome</keyword>
<feature type="transmembrane region" description="Helical" evidence="1">
    <location>
        <begin position="152"/>
        <end position="173"/>
    </location>
</feature>
<dbReference type="Pfam" id="PF06912">
    <property type="entry name" value="DUF1275"/>
    <property type="match status" value="1"/>
</dbReference>
<feature type="transmembrane region" description="Helical" evidence="1">
    <location>
        <begin position="273"/>
        <end position="292"/>
    </location>
</feature>
<dbReference type="InterPro" id="IPR010699">
    <property type="entry name" value="DUF1275"/>
</dbReference>
<feature type="transmembrane region" description="Helical" evidence="1">
    <location>
        <begin position="249"/>
        <end position="267"/>
    </location>
</feature>
<feature type="transmembrane region" description="Helical" evidence="1">
    <location>
        <begin position="179"/>
        <end position="202"/>
    </location>
</feature>
<organism evidence="2 3">
    <name type="scientific">Mesoterricola sediminis</name>
    <dbReference type="NCBI Taxonomy" id="2927980"/>
    <lineage>
        <taxon>Bacteria</taxon>
        <taxon>Pseudomonadati</taxon>
        <taxon>Acidobacteriota</taxon>
        <taxon>Holophagae</taxon>
        <taxon>Holophagales</taxon>
        <taxon>Holophagaceae</taxon>
        <taxon>Mesoterricola</taxon>
    </lineage>
</organism>
<sequence>MSPHRPPRRIQRPRRYLRVARKRTLHFLQGHLDPRELPENLGKALGKTLDLLPLDAELLTRQGTDRSQALNRQLAWSMAFIAGAVNAGGFLAVKTYTSHMSGNVSKLADELALGRMRLAWGAAEIILCFLLGAFTAGTLINLGRRMKFRSPYALNLTLEAGLMLVFGLMGATLSHRREFFLPATTVLLSFMMGMHNSVVTSISNAEVRTSHMTGNLTDFGIELSRLVYPNVFHRRGVDPIKANRSRLKLHGLLLASFFGGGVAGAVGFKHVGFKVTIFLALFLLALAIRPLVRDLRVRLRAMGGLPDYTNARALARDLVIRGRR</sequence>
<evidence type="ECO:0000313" key="3">
    <source>
        <dbReference type="Proteomes" id="UP001228113"/>
    </source>
</evidence>
<evidence type="ECO:0008006" key="4">
    <source>
        <dbReference type="Google" id="ProtNLM"/>
    </source>
</evidence>